<dbReference type="Proteomes" id="UP001314169">
    <property type="component" value="Chromosome 8"/>
</dbReference>
<evidence type="ECO:0000313" key="2">
    <source>
        <dbReference type="Proteomes" id="UP001314169"/>
    </source>
</evidence>
<protein>
    <submittedName>
        <fullName evidence="1">Uncharacterized protein</fullName>
    </submittedName>
</protein>
<accession>A0ABP0AH08</accession>
<sequence>MSTLLRIGALSKQYTGSSGFQRHGAALLQVSSERARSCETKHPITWEQSLQDHTLYVSTTLSCTFAAELACLSTGITNCNHEEESIWSQHICSTLMPSLSATES</sequence>
<dbReference type="EMBL" id="OY882865">
    <property type="protein sequence ID" value="CAK6448600.1"/>
    <property type="molecule type" value="Genomic_DNA"/>
</dbReference>
<gene>
    <name evidence="1" type="ORF">MPIPNATIZW_LOCUS16906</name>
</gene>
<name>A0ABP0AH08_PIPNA</name>
<organism evidence="1 2">
    <name type="scientific">Pipistrellus nathusii</name>
    <name type="common">Nathusius' pipistrelle</name>
    <dbReference type="NCBI Taxonomy" id="59473"/>
    <lineage>
        <taxon>Eukaryota</taxon>
        <taxon>Metazoa</taxon>
        <taxon>Chordata</taxon>
        <taxon>Craniata</taxon>
        <taxon>Vertebrata</taxon>
        <taxon>Euteleostomi</taxon>
        <taxon>Mammalia</taxon>
        <taxon>Eutheria</taxon>
        <taxon>Laurasiatheria</taxon>
        <taxon>Chiroptera</taxon>
        <taxon>Yangochiroptera</taxon>
        <taxon>Vespertilionidae</taxon>
        <taxon>Pipistrellus</taxon>
    </lineage>
</organism>
<proteinExistence type="predicted"/>
<reference evidence="1" key="1">
    <citation type="submission" date="2023-12" db="EMBL/GenBank/DDBJ databases">
        <authorList>
            <person name="Brown T."/>
        </authorList>
    </citation>
    <scope>NUCLEOTIDE SEQUENCE</scope>
</reference>
<evidence type="ECO:0000313" key="1">
    <source>
        <dbReference type="EMBL" id="CAK6448600.1"/>
    </source>
</evidence>
<keyword evidence="2" id="KW-1185">Reference proteome</keyword>